<evidence type="ECO:0000313" key="3">
    <source>
        <dbReference type="Proteomes" id="UP001238179"/>
    </source>
</evidence>
<dbReference type="AlphaFoldDB" id="A0AA48GL92"/>
<dbReference type="EMBL" id="AP027080">
    <property type="protein sequence ID" value="BDU73452.1"/>
    <property type="molecule type" value="Genomic_DNA"/>
</dbReference>
<dbReference type="Proteomes" id="UP001238179">
    <property type="component" value="Chromosome"/>
</dbReference>
<evidence type="ECO:0000313" key="2">
    <source>
        <dbReference type="EMBL" id="BDU73452.1"/>
    </source>
</evidence>
<gene>
    <name evidence="2" type="ORF">METEAL_26260</name>
</gene>
<keyword evidence="3" id="KW-1185">Reference proteome</keyword>
<keyword evidence="1" id="KW-0378">Hydrolase</keyword>
<dbReference type="CDD" id="cd00586">
    <property type="entry name" value="4HBT"/>
    <property type="match status" value="1"/>
</dbReference>
<proteinExistence type="predicted"/>
<dbReference type="InterPro" id="IPR050563">
    <property type="entry name" value="4-hydroxybenzoyl-CoA_TE"/>
</dbReference>
<dbReference type="Pfam" id="PF13279">
    <property type="entry name" value="4HBT_2"/>
    <property type="match status" value="1"/>
</dbReference>
<protein>
    <submittedName>
        <fullName evidence="2">Thioesterase</fullName>
    </submittedName>
</protein>
<organism evidence="2 3">
    <name type="scientific">Mesoterricola silvestris</name>
    <dbReference type="NCBI Taxonomy" id="2927979"/>
    <lineage>
        <taxon>Bacteria</taxon>
        <taxon>Pseudomonadati</taxon>
        <taxon>Acidobacteriota</taxon>
        <taxon>Holophagae</taxon>
        <taxon>Holophagales</taxon>
        <taxon>Holophagaceae</taxon>
        <taxon>Mesoterricola</taxon>
    </lineage>
</organism>
<dbReference type="SUPFAM" id="SSF54637">
    <property type="entry name" value="Thioesterase/thiol ester dehydrase-isomerase"/>
    <property type="match status" value="1"/>
</dbReference>
<evidence type="ECO:0000256" key="1">
    <source>
        <dbReference type="ARBA" id="ARBA00022801"/>
    </source>
</evidence>
<dbReference type="PANTHER" id="PTHR31793:SF37">
    <property type="entry name" value="ACYL-COA THIOESTER HYDROLASE YBGC"/>
    <property type="match status" value="1"/>
</dbReference>
<dbReference type="KEGG" id="msil:METEAL_26260"/>
<dbReference type="PANTHER" id="PTHR31793">
    <property type="entry name" value="4-HYDROXYBENZOYL-COA THIOESTERASE FAMILY MEMBER"/>
    <property type="match status" value="1"/>
</dbReference>
<dbReference type="RefSeq" id="WP_316412119.1">
    <property type="nucleotide sequence ID" value="NZ_AP027080.1"/>
</dbReference>
<reference evidence="3" key="1">
    <citation type="journal article" date="2023" name="Int. J. Syst. Evol. Microbiol.">
        <title>Mesoterricola silvestris gen. nov., sp. nov., Mesoterricola sediminis sp. nov., Geothrix oryzae sp. nov., Geothrix edaphica sp. nov., Geothrix rubra sp. nov., and Geothrix limicola sp. nov., six novel members of Acidobacteriota isolated from soils.</title>
        <authorList>
            <person name="Itoh H."/>
            <person name="Sugisawa Y."/>
            <person name="Mise K."/>
            <person name="Xu Z."/>
            <person name="Kuniyasu M."/>
            <person name="Ushijima N."/>
            <person name="Kawano K."/>
            <person name="Kobayashi E."/>
            <person name="Shiratori Y."/>
            <person name="Masuda Y."/>
            <person name="Senoo K."/>
        </authorList>
    </citation>
    <scope>NUCLEOTIDE SEQUENCE [LARGE SCALE GENOMIC DNA]</scope>
    <source>
        <strain evidence="3">W79</strain>
    </source>
</reference>
<accession>A0AA48GL92</accession>
<dbReference type="Gene3D" id="3.10.129.10">
    <property type="entry name" value="Hotdog Thioesterase"/>
    <property type="match status" value="1"/>
</dbReference>
<name>A0AA48GL92_9BACT</name>
<sequence length="139" mass="15881">MPNSPAPYELTLHVLPEDIDQLNHVNNVVYLRWVQEAAIAHWTSQASPEAQADLFWVVVRHEIDYKRPALAGDAILARTWVGSTQGRTFERHTELLRAADRILLARARTLWCPMAMRTGRPTQVSDEVRRAFSMDPHSV</sequence>
<dbReference type="InterPro" id="IPR029069">
    <property type="entry name" value="HotDog_dom_sf"/>
</dbReference>
<dbReference type="GO" id="GO:0047617">
    <property type="term" value="F:fatty acyl-CoA hydrolase activity"/>
    <property type="evidence" value="ECO:0007669"/>
    <property type="project" value="TreeGrafter"/>
</dbReference>